<dbReference type="RefSeq" id="WP_204469366.1">
    <property type="nucleotide sequence ID" value="NZ_JAFBCV010000030.1"/>
</dbReference>
<comment type="caution">
    <text evidence="2">The sequence shown here is derived from an EMBL/GenBank/DDBJ whole genome shotgun (WGS) entry which is preliminary data.</text>
</comment>
<feature type="signal peptide" evidence="1">
    <location>
        <begin position="1"/>
        <end position="18"/>
    </location>
</feature>
<reference evidence="2" key="1">
    <citation type="submission" date="2021-01" db="EMBL/GenBank/DDBJ databases">
        <title>Genomic Encyclopedia of Type Strains, Phase IV (KMG-IV): sequencing the most valuable type-strain genomes for metagenomic binning, comparative biology and taxonomic classification.</title>
        <authorList>
            <person name="Goeker M."/>
        </authorList>
    </citation>
    <scope>NUCLEOTIDE SEQUENCE</scope>
    <source>
        <strain evidence="2">DSM 21943</strain>
    </source>
</reference>
<protein>
    <submittedName>
        <fullName evidence="2">Uncharacterized protein</fullName>
    </submittedName>
</protein>
<keyword evidence="1" id="KW-0732">Signal</keyword>
<dbReference type="Proteomes" id="UP001179280">
    <property type="component" value="Unassembled WGS sequence"/>
</dbReference>
<evidence type="ECO:0000256" key="1">
    <source>
        <dbReference type="SAM" id="SignalP"/>
    </source>
</evidence>
<dbReference type="EMBL" id="JAFBCV010000030">
    <property type="protein sequence ID" value="MBM7841325.1"/>
    <property type="molecule type" value="Genomic_DNA"/>
</dbReference>
<sequence>MKKAMMLGSLTVATGLFAGGCSQDGSAEYVDALTEKEEGTKFKYTVGVDVTAPSTTEGMHEVLGHLAAHIEDLDLGYTVTGDRDQGHYEIDQAMPRQARLVPYPVQMDVTGGLLEGESFYLKTEEMIAFENEQGTYGFTLETTPEVEETYLELPLTDRPYDPEELLERDAEYEALIEAVEGESDEEGNMTYVVDGEEASTYFKELMKKSMTFSFPGIVELLDEDMEAQVTIGEVTINSQLEDGSLKQETFTIPFTENEREWEMVVDIMYDDLDYSGDIRAIANEEILELEAFNDYIVSEQQRDLEGLMNSMND</sequence>
<evidence type="ECO:0000313" key="3">
    <source>
        <dbReference type="Proteomes" id="UP001179280"/>
    </source>
</evidence>
<evidence type="ECO:0000313" key="2">
    <source>
        <dbReference type="EMBL" id="MBM7841325.1"/>
    </source>
</evidence>
<dbReference type="PROSITE" id="PS51257">
    <property type="entry name" value="PROKAR_LIPOPROTEIN"/>
    <property type="match status" value="1"/>
</dbReference>
<feature type="chain" id="PRO_5046857519" evidence="1">
    <location>
        <begin position="19"/>
        <end position="313"/>
    </location>
</feature>
<organism evidence="2 3">
    <name type="scientific">Shouchella xiaoxiensis</name>
    <dbReference type="NCBI Taxonomy" id="766895"/>
    <lineage>
        <taxon>Bacteria</taxon>
        <taxon>Bacillati</taxon>
        <taxon>Bacillota</taxon>
        <taxon>Bacilli</taxon>
        <taxon>Bacillales</taxon>
        <taxon>Bacillaceae</taxon>
        <taxon>Shouchella</taxon>
    </lineage>
</organism>
<accession>A0ABS2T1E7</accession>
<keyword evidence="3" id="KW-1185">Reference proteome</keyword>
<name>A0ABS2T1E7_9BACI</name>
<proteinExistence type="predicted"/>
<gene>
    <name evidence="2" type="ORF">JOC54_004629</name>
</gene>